<dbReference type="EMBL" id="JAUTXU010000231">
    <property type="protein sequence ID" value="KAK3697138.1"/>
    <property type="molecule type" value="Genomic_DNA"/>
</dbReference>
<gene>
    <name evidence="1" type="ORF">LTR37_017634</name>
</gene>
<organism evidence="1 2">
    <name type="scientific">Vermiconidia calcicola</name>
    <dbReference type="NCBI Taxonomy" id="1690605"/>
    <lineage>
        <taxon>Eukaryota</taxon>
        <taxon>Fungi</taxon>
        <taxon>Dikarya</taxon>
        <taxon>Ascomycota</taxon>
        <taxon>Pezizomycotina</taxon>
        <taxon>Dothideomycetes</taxon>
        <taxon>Dothideomycetidae</taxon>
        <taxon>Mycosphaerellales</taxon>
        <taxon>Extremaceae</taxon>
        <taxon>Vermiconidia</taxon>
    </lineage>
</organism>
<accession>A0ACC3MJL4</accession>
<evidence type="ECO:0000313" key="2">
    <source>
        <dbReference type="Proteomes" id="UP001281147"/>
    </source>
</evidence>
<reference evidence="1" key="1">
    <citation type="submission" date="2023-07" db="EMBL/GenBank/DDBJ databases">
        <title>Black Yeasts Isolated from many extreme environments.</title>
        <authorList>
            <person name="Coleine C."/>
            <person name="Stajich J.E."/>
            <person name="Selbmann L."/>
        </authorList>
    </citation>
    <scope>NUCLEOTIDE SEQUENCE</scope>
    <source>
        <strain evidence="1">CCFEE 5714</strain>
    </source>
</reference>
<protein>
    <submittedName>
        <fullName evidence="1">Uncharacterized protein</fullName>
    </submittedName>
</protein>
<keyword evidence="2" id="KW-1185">Reference proteome</keyword>
<dbReference type="Proteomes" id="UP001281147">
    <property type="component" value="Unassembled WGS sequence"/>
</dbReference>
<sequence length="180" mass="19786">MSHYVTTHNANGEAIFTSKIPTEHVHVPTPFGSMNILSTTHNTPLNVSTEADIDQYAQDRTEGLGQRICPNNGTATAFVNMKPNASSPLHRTMTHDVVVVIEGELEFHLDSGEKIVMKAGDSVVQRAGMHRWVNVTPSDGWARMLAFAQPVVEPVEVGAKKLVTDFRLPEGLETYRAPVR</sequence>
<comment type="caution">
    <text evidence="1">The sequence shown here is derived from an EMBL/GenBank/DDBJ whole genome shotgun (WGS) entry which is preliminary data.</text>
</comment>
<proteinExistence type="predicted"/>
<name>A0ACC3MJL4_9PEZI</name>
<evidence type="ECO:0000313" key="1">
    <source>
        <dbReference type="EMBL" id="KAK3697138.1"/>
    </source>
</evidence>